<reference evidence="1" key="1">
    <citation type="submission" date="2014-05" db="EMBL/GenBank/DDBJ databases">
        <title>The transcriptome of the halophilic microalga Tetraselmis sp. GSL018 isolated from the Great Salt Lake, Utah.</title>
        <authorList>
            <person name="Jinkerson R.E."/>
            <person name="D'Adamo S."/>
            <person name="Posewitz M.C."/>
        </authorList>
    </citation>
    <scope>NUCLEOTIDE SEQUENCE</scope>
    <source>
        <strain evidence="1">GSL018</strain>
    </source>
</reference>
<accession>A0A061QUG3</accession>
<name>A0A061QUG3_9CHLO</name>
<organism evidence="1">
    <name type="scientific">Tetraselmis sp. GSL018</name>
    <dbReference type="NCBI Taxonomy" id="582737"/>
    <lineage>
        <taxon>Eukaryota</taxon>
        <taxon>Viridiplantae</taxon>
        <taxon>Chlorophyta</taxon>
        <taxon>core chlorophytes</taxon>
        <taxon>Chlorodendrophyceae</taxon>
        <taxon>Chlorodendrales</taxon>
        <taxon>Chlorodendraceae</taxon>
        <taxon>Tetraselmis</taxon>
    </lineage>
</organism>
<feature type="non-terminal residue" evidence="1">
    <location>
        <position position="1"/>
    </location>
</feature>
<protein>
    <submittedName>
        <fullName evidence="1">Uncharacterized protein</fullName>
    </submittedName>
</protein>
<sequence length="74" mass="8044">SDARVPLSISKPFWGSELDGPVSGLASELLARYFGSLFPLGDAKLAGNLQRLPGKWKTFVLQQKVGMFAIFCSQ</sequence>
<dbReference type="AlphaFoldDB" id="A0A061QUG3"/>
<evidence type="ECO:0000313" key="1">
    <source>
        <dbReference type="EMBL" id="JAC61976.1"/>
    </source>
</evidence>
<proteinExistence type="predicted"/>
<dbReference type="EMBL" id="GBEZ01025073">
    <property type="protein sequence ID" value="JAC61976.1"/>
    <property type="molecule type" value="Transcribed_RNA"/>
</dbReference>
<gene>
    <name evidence="1" type="ORF">TSPGSL018_24634</name>
</gene>